<dbReference type="GO" id="GO:0005856">
    <property type="term" value="C:cytoskeleton"/>
    <property type="evidence" value="ECO:0007669"/>
    <property type="project" value="TreeGrafter"/>
</dbReference>
<feature type="region of interest" description="Disordered" evidence="7">
    <location>
        <begin position="280"/>
        <end position="347"/>
    </location>
</feature>
<feature type="repeat" description="ANK" evidence="5">
    <location>
        <begin position="956"/>
        <end position="988"/>
    </location>
</feature>
<evidence type="ECO:0000256" key="2">
    <source>
        <dbReference type="ARBA" id="ARBA00022737"/>
    </source>
</evidence>
<feature type="repeat" description="ANK" evidence="5">
    <location>
        <begin position="884"/>
        <end position="908"/>
    </location>
</feature>
<dbReference type="FunFam" id="1.25.40.20:FF:000017">
    <property type="entry name" value="KN motif and ankyrin repeat domain-containing protein 1"/>
    <property type="match status" value="1"/>
</dbReference>
<dbReference type="PANTHER" id="PTHR24168">
    <property type="entry name" value="KN MOTIF AND ANKYRIN REPEAT DOMAIN-CONTAINING"/>
    <property type="match status" value="1"/>
</dbReference>
<proteinExistence type="predicted"/>
<keyword evidence="2" id="KW-0677">Repeat</keyword>
<dbReference type="InterPro" id="IPR002110">
    <property type="entry name" value="Ankyrin_rpt"/>
</dbReference>
<feature type="repeat" description="ANK" evidence="5">
    <location>
        <begin position="989"/>
        <end position="1010"/>
    </location>
</feature>
<keyword evidence="3 5" id="KW-0040">ANK repeat</keyword>
<comment type="caution">
    <text evidence="8">The sequence shown here is derived from an EMBL/GenBank/DDBJ whole genome shotgun (WGS) entry which is preliminary data.</text>
</comment>
<evidence type="ECO:0000256" key="4">
    <source>
        <dbReference type="ARBA" id="ARBA00023054"/>
    </source>
</evidence>
<feature type="compositionally biased region" description="Polar residues" evidence="7">
    <location>
        <begin position="295"/>
        <end position="323"/>
    </location>
</feature>
<gene>
    <name evidence="8" type="primary">Kank4</name>
    <name evidence="8" type="ORF">AOXY_G16334</name>
</gene>
<evidence type="ECO:0000256" key="3">
    <source>
        <dbReference type="ARBA" id="ARBA00023043"/>
    </source>
</evidence>
<dbReference type="AlphaFoldDB" id="A0AAD8D627"/>
<keyword evidence="4 6" id="KW-0175">Coiled coil</keyword>
<feature type="compositionally biased region" description="Basic and acidic residues" evidence="7">
    <location>
        <begin position="131"/>
        <end position="142"/>
    </location>
</feature>
<dbReference type="PANTHER" id="PTHR24168:SF24">
    <property type="entry name" value="KN MOTIF AND ANKYRIN REPEAT DOMAIN-CONTAINING PROTEIN 4"/>
    <property type="match status" value="1"/>
</dbReference>
<feature type="region of interest" description="Disordered" evidence="7">
    <location>
        <begin position="608"/>
        <end position="627"/>
    </location>
</feature>
<feature type="region of interest" description="Disordered" evidence="7">
    <location>
        <begin position="423"/>
        <end position="444"/>
    </location>
</feature>
<evidence type="ECO:0000313" key="8">
    <source>
        <dbReference type="EMBL" id="KAK1164279.1"/>
    </source>
</evidence>
<dbReference type="SUPFAM" id="SSF48403">
    <property type="entry name" value="Ankyrin repeat"/>
    <property type="match status" value="1"/>
</dbReference>
<feature type="region of interest" description="Disordered" evidence="7">
    <location>
        <begin position="121"/>
        <end position="142"/>
    </location>
</feature>
<feature type="compositionally biased region" description="Low complexity" evidence="7">
    <location>
        <begin position="755"/>
        <end position="766"/>
    </location>
</feature>
<dbReference type="GO" id="GO:0005737">
    <property type="term" value="C:cytoplasm"/>
    <property type="evidence" value="ECO:0007669"/>
    <property type="project" value="TreeGrafter"/>
</dbReference>
<dbReference type="PROSITE" id="PS50088">
    <property type="entry name" value="ANK_REPEAT"/>
    <property type="match status" value="3"/>
</dbReference>
<dbReference type="InterPro" id="IPR036770">
    <property type="entry name" value="Ankyrin_rpt-contain_sf"/>
</dbReference>
<dbReference type="InterPro" id="IPR021939">
    <property type="entry name" value="KN_motif"/>
</dbReference>
<feature type="compositionally biased region" description="Low complexity" evidence="7">
    <location>
        <begin position="423"/>
        <end position="435"/>
    </location>
</feature>
<feature type="region of interest" description="Disordered" evidence="7">
    <location>
        <begin position="1"/>
        <end position="25"/>
    </location>
</feature>
<evidence type="ECO:0000256" key="5">
    <source>
        <dbReference type="PROSITE-ProRule" id="PRU00023"/>
    </source>
</evidence>
<dbReference type="EMBL" id="JAGXEW010000014">
    <property type="protein sequence ID" value="KAK1164279.1"/>
    <property type="molecule type" value="Genomic_DNA"/>
</dbReference>
<dbReference type="SMART" id="SM00248">
    <property type="entry name" value="ANK"/>
    <property type="match status" value="5"/>
</dbReference>
<feature type="region of interest" description="Disordered" evidence="7">
    <location>
        <begin position="168"/>
        <end position="207"/>
    </location>
</feature>
<reference evidence="8" key="1">
    <citation type="submission" date="2022-02" db="EMBL/GenBank/DDBJ databases">
        <title>Atlantic sturgeon de novo genome assembly.</title>
        <authorList>
            <person name="Stock M."/>
            <person name="Klopp C."/>
            <person name="Guiguen Y."/>
            <person name="Cabau C."/>
            <person name="Parinello H."/>
            <person name="Santidrian Yebra-Pimentel E."/>
            <person name="Kuhl H."/>
            <person name="Dirks R.P."/>
            <person name="Guessner J."/>
            <person name="Wuertz S."/>
            <person name="Du K."/>
            <person name="Schartl M."/>
        </authorList>
    </citation>
    <scope>NUCLEOTIDE SEQUENCE</scope>
    <source>
        <strain evidence="8">STURGEONOMICS-FGT-2020</strain>
        <tissue evidence="8">Whole blood</tissue>
    </source>
</reference>
<accession>A0AAD8D627</accession>
<dbReference type="Pfam" id="PF12075">
    <property type="entry name" value="KN_motif"/>
    <property type="match status" value="1"/>
</dbReference>
<evidence type="ECO:0000256" key="1">
    <source>
        <dbReference type="ARBA" id="ARBA00022553"/>
    </source>
</evidence>
<organism evidence="8 9">
    <name type="scientific">Acipenser oxyrinchus oxyrinchus</name>
    <dbReference type="NCBI Taxonomy" id="40147"/>
    <lineage>
        <taxon>Eukaryota</taxon>
        <taxon>Metazoa</taxon>
        <taxon>Chordata</taxon>
        <taxon>Craniata</taxon>
        <taxon>Vertebrata</taxon>
        <taxon>Euteleostomi</taxon>
        <taxon>Actinopterygii</taxon>
        <taxon>Chondrostei</taxon>
        <taxon>Acipenseriformes</taxon>
        <taxon>Acipenseridae</taxon>
        <taxon>Acipenser</taxon>
    </lineage>
</organism>
<keyword evidence="1" id="KW-0597">Phosphoprotein</keyword>
<evidence type="ECO:0000256" key="6">
    <source>
        <dbReference type="SAM" id="Coils"/>
    </source>
</evidence>
<dbReference type="InterPro" id="IPR047184">
    <property type="entry name" value="KANK1-4"/>
</dbReference>
<evidence type="ECO:0000256" key="7">
    <source>
        <dbReference type="SAM" id="MobiDB-lite"/>
    </source>
</evidence>
<feature type="compositionally biased region" description="Basic and acidic residues" evidence="7">
    <location>
        <begin position="608"/>
        <end position="620"/>
    </location>
</feature>
<feature type="coiled-coil region" evidence="6">
    <location>
        <begin position="222"/>
        <end position="259"/>
    </location>
</feature>
<dbReference type="Gene3D" id="1.25.40.20">
    <property type="entry name" value="Ankyrin repeat-containing domain"/>
    <property type="match status" value="1"/>
</dbReference>
<dbReference type="Proteomes" id="UP001230051">
    <property type="component" value="Unassembled WGS sequence"/>
</dbReference>
<feature type="region of interest" description="Disordered" evidence="7">
    <location>
        <begin position="740"/>
        <end position="778"/>
    </location>
</feature>
<sequence>MDKKTATGLSSKPSERGDQRKQLPYSVETPYGFHLDLDFLKYVDDIEKGNTVRRVHIQRRTKAPKFSTLPRNFSLPDNSSRSLPRESWTSTCSLVPRSTCRDVEVQQIFEFHAADHVSAGVSPRAPGVTSRSERAAAGDARTRAFDEQPLGFRVRPQLLRASSMPVTVLQRKNSENSEDQTEPLPGHGPRDNGSSENVFCSNDGSSTGDTAKNCEAVLTSEVSNLRQQLVAALQRIKVLEEQVKTIPELTEQVSTLTEEKGNLILQLDHQLAVSVQGLPQTTGSENTEHEKHSLHSLTSNSTAKKQIASSTDVLASATPSTTKASEDHSHSQQQKISAAHKELASAPTGSSFQDVAVCVTEAGAGSAAQKINSDTEALTSIVLRTKLTVLEKQLSDTTKELEKANTLLKQKVEENKMKELMLEQQSEQENSSPQLKGAEVGEQTEEVVKSKQSDCVQRCNASVNTEASSEVKTFSDKGTATDMQIPTGSAECGAGATITETPKKDLRSSSVQTDSLEVRSVGVVASVQTGEKSTAATVSACDKAIETDQPLIQKLVTCKPVEKDAQVADLEKESECVKQCASSRESDLASVVGDCKSKEGCVREVTQDCKKEGKGDREEPTPSSSMQATIGHYVTKIQLLLHEQWAVLENGYPELTSTLKQPASKISSIQEQLVSSLNALSSMYSSQAEKEATNGSSAQQAGSPPATALKSIMKKKDCSISAGKSAAKKNLKFVGINGGYETTSSEESSGEDSGQDGSSGTEDSGSARGDRASERSAAGVMETRIAAEEASGLSCLQDSQAEEADGETVQENFLAACHYLKDHLTETAFPNKEMRQCLHVLYQEWFRVSSQKASSADSVAGYLRELQAMTPELMGFIVNLADGNGNTALHYSVSHSNFHIVKLLLGTGRCKVDHQNKAGYTAIMLASLTATESQEEMEVALQLLRQGDINTRASQAGQTALMLAVSHGRTDMVRSLLACEADVNIQDDDGSTALMCACEHGHAEIVRLLLAQPGCRAQLADNDGNTALSIALEASLSEIADLLYTHAAQRDSPAP</sequence>
<dbReference type="Pfam" id="PF12796">
    <property type="entry name" value="Ank_2"/>
    <property type="match status" value="2"/>
</dbReference>
<protein>
    <submittedName>
        <fullName evidence="8">KN motif and ankyrin repeat domain-containing protein 4-like isoform X1</fullName>
    </submittedName>
</protein>
<feature type="compositionally biased region" description="Polar residues" evidence="7">
    <location>
        <begin position="192"/>
        <end position="207"/>
    </location>
</feature>
<keyword evidence="9" id="KW-1185">Reference proteome</keyword>
<dbReference type="PROSITE" id="PS50297">
    <property type="entry name" value="ANK_REP_REGION"/>
    <property type="match status" value="3"/>
</dbReference>
<dbReference type="GO" id="GO:0030837">
    <property type="term" value="P:negative regulation of actin filament polymerization"/>
    <property type="evidence" value="ECO:0007669"/>
    <property type="project" value="InterPro"/>
</dbReference>
<name>A0AAD8D627_ACIOX</name>
<evidence type="ECO:0000313" key="9">
    <source>
        <dbReference type="Proteomes" id="UP001230051"/>
    </source>
</evidence>